<dbReference type="InterPro" id="IPR051396">
    <property type="entry name" value="Bact_Antivir_Def_Nuclease"/>
</dbReference>
<dbReference type="InterPro" id="IPR041685">
    <property type="entry name" value="AAA_GajA/Old/RecF-like"/>
</dbReference>
<dbReference type="InterPro" id="IPR027417">
    <property type="entry name" value="P-loop_NTPase"/>
</dbReference>
<dbReference type="Proteomes" id="UP001145353">
    <property type="component" value="Unassembled WGS sequence"/>
</dbReference>
<dbReference type="PANTHER" id="PTHR43581">
    <property type="entry name" value="ATP/GTP PHOSPHATASE"/>
    <property type="match status" value="1"/>
</dbReference>
<gene>
    <name evidence="2" type="ORF">KZO87_01355</name>
</gene>
<accession>A0A9X2WZU6</accession>
<proteinExistence type="predicted"/>
<name>A0A9X2WZU6_9GAMM</name>
<dbReference type="AlphaFoldDB" id="A0A9X2WZU6"/>
<dbReference type="RefSeq" id="WP_247639463.1">
    <property type="nucleotide sequence ID" value="NZ_JAHXCZ010000001.1"/>
</dbReference>
<keyword evidence="2" id="KW-0067">ATP-binding</keyword>
<feature type="domain" description="Endonuclease GajA/Old nuclease/RecF-like AAA" evidence="1">
    <location>
        <begin position="6"/>
        <end position="475"/>
    </location>
</feature>
<evidence type="ECO:0000313" key="3">
    <source>
        <dbReference type="Proteomes" id="UP001145353"/>
    </source>
</evidence>
<evidence type="ECO:0000313" key="2">
    <source>
        <dbReference type="EMBL" id="MCT8504023.1"/>
    </source>
</evidence>
<dbReference type="Pfam" id="PF13175">
    <property type="entry name" value="AAA_15"/>
    <property type="match status" value="1"/>
</dbReference>
<protein>
    <submittedName>
        <fullName evidence="2">ATP-binding protein</fullName>
    </submittedName>
</protein>
<dbReference type="SUPFAM" id="SSF52540">
    <property type="entry name" value="P-loop containing nucleoside triphosphate hydrolases"/>
    <property type="match status" value="1"/>
</dbReference>
<sequence length="528" mass="60327">MSSLRALRARNLRSFHSGSEYVDINDVNVLVGKNSCGKSTFARLFPLLRQSIEENTKGPILWFGDYVDFGDFSSSLNSKAEPGNEEIFFDFDLDLNVVVDRHNQALPEFPPEFDVSVIGGRSVDFRARVSLGVKEEYQKTVTSYVSISIDGIDIEIEFGDSEVKKFSAKIDSLGKFVEFGGNYMSVDSDFLPRLYVPLKKARSPGHSFSDKPSTFEEIKKRFAEFVRSYHHQNKSIHNVMCAIQTLRMSDEKGVFEHLRKEFKGDKKFRKFVEEDKKVFSKISFMYFLSMNINALMVSVNKVVRDFSSSVRYLGPIRSTAERFYRYQDLQVKEVDHSGSNLSMVINSLSDAKKSSLRTWMNTHFGFGLELKSEGYHYALSIKEDGSDIAYNISDMGFGYSQILPIVVSIWLEAEKEEGLDFWGRVEESVIVIEQPELHLHPELQKRFAYAISKIVSMNNKKRIRFVLETHSKHMIDAFGEAIRSNVVSDEKINIVIFEKLFDGFTKTSASGFDDEGYLMNWPVGFLSA</sequence>
<reference evidence="2" key="1">
    <citation type="submission" date="2021-07" db="EMBL/GenBank/DDBJ databases">
        <authorList>
            <person name="Luelf R.H."/>
        </authorList>
    </citation>
    <scope>NUCLEOTIDE SEQUENCE</scope>
    <source>
        <strain evidence="2">TMW 2.2304</strain>
    </source>
</reference>
<reference evidence="2" key="2">
    <citation type="journal article" date="2022" name="Syst. Appl. Microbiol.">
        <title>Chromohalobacter moromii sp. nov., a moderately halophilic bacterium isolated from lupine-based moromi fermentation.</title>
        <authorList>
            <person name="Lulf R.H."/>
            <person name="Hilgarth M."/>
            <person name="Ehrmann M.A."/>
        </authorList>
    </citation>
    <scope>NUCLEOTIDE SEQUENCE</scope>
    <source>
        <strain evidence="2">TMW 2.2304</strain>
    </source>
</reference>
<dbReference type="GO" id="GO:0005524">
    <property type="term" value="F:ATP binding"/>
    <property type="evidence" value="ECO:0007669"/>
    <property type="project" value="UniProtKB-KW"/>
</dbReference>
<dbReference type="PANTHER" id="PTHR43581:SF4">
    <property type="entry name" value="ATP_GTP PHOSPHATASE"/>
    <property type="match status" value="1"/>
</dbReference>
<keyword evidence="2" id="KW-0547">Nucleotide-binding</keyword>
<dbReference type="Gene3D" id="3.40.50.300">
    <property type="entry name" value="P-loop containing nucleotide triphosphate hydrolases"/>
    <property type="match status" value="1"/>
</dbReference>
<organism evidence="2 3">
    <name type="scientific">Chromohalobacter moromii</name>
    <dbReference type="NCBI Taxonomy" id="2860329"/>
    <lineage>
        <taxon>Bacteria</taxon>
        <taxon>Pseudomonadati</taxon>
        <taxon>Pseudomonadota</taxon>
        <taxon>Gammaproteobacteria</taxon>
        <taxon>Oceanospirillales</taxon>
        <taxon>Halomonadaceae</taxon>
        <taxon>Chromohalobacter</taxon>
    </lineage>
</organism>
<keyword evidence="3" id="KW-1185">Reference proteome</keyword>
<comment type="caution">
    <text evidence="2">The sequence shown here is derived from an EMBL/GenBank/DDBJ whole genome shotgun (WGS) entry which is preliminary data.</text>
</comment>
<dbReference type="EMBL" id="JAHXDE010000001">
    <property type="protein sequence ID" value="MCT8504023.1"/>
    <property type="molecule type" value="Genomic_DNA"/>
</dbReference>
<evidence type="ECO:0000259" key="1">
    <source>
        <dbReference type="Pfam" id="PF13175"/>
    </source>
</evidence>